<evidence type="ECO:0000313" key="2">
    <source>
        <dbReference type="EMBL" id="GBM51701.1"/>
    </source>
</evidence>
<proteinExistence type="predicted"/>
<feature type="compositionally biased region" description="Polar residues" evidence="1">
    <location>
        <begin position="1"/>
        <end position="24"/>
    </location>
</feature>
<dbReference type="Proteomes" id="UP000499080">
    <property type="component" value="Unassembled WGS sequence"/>
</dbReference>
<reference evidence="2 3" key="1">
    <citation type="journal article" date="2019" name="Sci. Rep.">
        <title>Orb-weaving spider Araneus ventricosus genome elucidates the spidroin gene catalogue.</title>
        <authorList>
            <person name="Kono N."/>
            <person name="Nakamura H."/>
            <person name="Ohtoshi R."/>
            <person name="Moran D.A.P."/>
            <person name="Shinohara A."/>
            <person name="Yoshida Y."/>
            <person name="Fujiwara M."/>
            <person name="Mori M."/>
            <person name="Tomita M."/>
            <person name="Arakawa K."/>
        </authorList>
    </citation>
    <scope>NUCLEOTIDE SEQUENCE [LARGE SCALE GENOMIC DNA]</scope>
</reference>
<comment type="caution">
    <text evidence="2">The sequence shown here is derived from an EMBL/GenBank/DDBJ whole genome shotgun (WGS) entry which is preliminary data.</text>
</comment>
<dbReference type="AlphaFoldDB" id="A0A4Y2GEA0"/>
<organism evidence="2 3">
    <name type="scientific">Araneus ventricosus</name>
    <name type="common">Orbweaver spider</name>
    <name type="synonym">Epeira ventricosa</name>
    <dbReference type="NCBI Taxonomy" id="182803"/>
    <lineage>
        <taxon>Eukaryota</taxon>
        <taxon>Metazoa</taxon>
        <taxon>Ecdysozoa</taxon>
        <taxon>Arthropoda</taxon>
        <taxon>Chelicerata</taxon>
        <taxon>Arachnida</taxon>
        <taxon>Araneae</taxon>
        <taxon>Araneomorphae</taxon>
        <taxon>Entelegynae</taxon>
        <taxon>Araneoidea</taxon>
        <taxon>Araneidae</taxon>
        <taxon>Araneus</taxon>
    </lineage>
</organism>
<feature type="region of interest" description="Disordered" evidence="1">
    <location>
        <begin position="1"/>
        <end position="71"/>
    </location>
</feature>
<name>A0A4Y2GEA0_ARAVE</name>
<evidence type="ECO:0000313" key="3">
    <source>
        <dbReference type="Proteomes" id="UP000499080"/>
    </source>
</evidence>
<keyword evidence="3" id="KW-1185">Reference proteome</keyword>
<sequence length="71" mass="8022">MYGSNTTAPLRTRYQVSNSTFETYSSNKSSGTDSDSEKEAADRSCNLQRKKHSTQQSLGKVDGSWLLRNWQ</sequence>
<dbReference type="EMBL" id="BGPR01001346">
    <property type="protein sequence ID" value="GBM51701.1"/>
    <property type="molecule type" value="Genomic_DNA"/>
</dbReference>
<protein>
    <submittedName>
        <fullName evidence="2">Uncharacterized protein</fullName>
    </submittedName>
</protein>
<gene>
    <name evidence="2" type="ORF">AVEN_215344_1</name>
</gene>
<evidence type="ECO:0000256" key="1">
    <source>
        <dbReference type="SAM" id="MobiDB-lite"/>
    </source>
</evidence>
<accession>A0A4Y2GEA0</accession>